<dbReference type="SUPFAM" id="SSF48726">
    <property type="entry name" value="Immunoglobulin"/>
    <property type="match status" value="1"/>
</dbReference>
<proteinExistence type="predicted"/>
<dbReference type="PANTHER" id="PTHR47633">
    <property type="entry name" value="IMMUNOGLOBULIN"/>
    <property type="match status" value="1"/>
</dbReference>
<organism evidence="3 4">
    <name type="scientific">Protopolystoma xenopodis</name>
    <dbReference type="NCBI Taxonomy" id="117903"/>
    <lineage>
        <taxon>Eukaryota</taxon>
        <taxon>Metazoa</taxon>
        <taxon>Spiralia</taxon>
        <taxon>Lophotrochozoa</taxon>
        <taxon>Platyhelminthes</taxon>
        <taxon>Monogenea</taxon>
        <taxon>Polyopisthocotylea</taxon>
        <taxon>Polystomatidea</taxon>
        <taxon>Polystomatidae</taxon>
        <taxon>Protopolystoma</taxon>
    </lineage>
</organism>
<feature type="region of interest" description="Disordered" evidence="1">
    <location>
        <begin position="47"/>
        <end position="87"/>
    </location>
</feature>
<feature type="domain" description="Ig-like" evidence="2">
    <location>
        <begin position="483"/>
        <end position="551"/>
    </location>
</feature>
<comment type="caution">
    <text evidence="3">The sequence shown here is derived from an EMBL/GenBank/DDBJ whole genome shotgun (WGS) entry which is preliminary data.</text>
</comment>
<evidence type="ECO:0000313" key="4">
    <source>
        <dbReference type="Proteomes" id="UP000784294"/>
    </source>
</evidence>
<dbReference type="OrthoDB" id="5969272at2759"/>
<dbReference type="EMBL" id="CAAALY010244522">
    <property type="protein sequence ID" value="VEL32687.1"/>
    <property type="molecule type" value="Genomic_DNA"/>
</dbReference>
<dbReference type="InterPro" id="IPR013783">
    <property type="entry name" value="Ig-like_fold"/>
</dbReference>
<dbReference type="Proteomes" id="UP000784294">
    <property type="component" value="Unassembled WGS sequence"/>
</dbReference>
<dbReference type="Gene3D" id="2.60.40.10">
    <property type="entry name" value="Immunoglobulins"/>
    <property type="match status" value="1"/>
</dbReference>
<dbReference type="InterPro" id="IPR007110">
    <property type="entry name" value="Ig-like_dom"/>
</dbReference>
<protein>
    <recommendedName>
        <fullName evidence="2">Ig-like domain-containing protein</fullName>
    </recommendedName>
</protein>
<feature type="region of interest" description="Disordered" evidence="1">
    <location>
        <begin position="100"/>
        <end position="133"/>
    </location>
</feature>
<dbReference type="PROSITE" id="PS50835">
    <property type="entry name" value="IG_LIKE"/>
    <property type="match status" value="1"/>
</dbReference>
<sequence length="551" mass="61998">MQCRYKATAENVHGRATCSAYIGLEGLSPMLSPAASSTTSLHRLVTASGAAGQPARWSRPSGRPPSSPSPSVVSSATPQRFGSSAAPGLMMTTSSIYPLRTGVSPTPPRTLVSKPTSAVPTEGDFASRFPADSGGLLTPTSLSPFHKRGWRETSAPPPSFHVRSMASSTRILKIASRRRTPPVELTFRLPKSREQTPIRKSEVSYASQYCHRPEMADHWVELVGYTSRHEILQVSTLVDSHIPPRGMVKHSSSVQHIHQIHVTPMRPQYEARLDRRVSSHPRLSPGYASDEETHEHPIQVVPMVRRYHSRLDISMAARPTLEPAFATEADIEQPLHVVPMRKEYRTEIAQRLAGRPYLEPGYSSSEEYENPMEVVPMVEKTDFRTQIKKRVPSRPLLREAYESTYEFMRSIELRRQSFETTLKASVPSRPEVLFGFESRMDRELSMDICPVVPEERRFTSELKQEFKLQYRPVEVVLEMPTPPQFIEQLRSITAEEGARVVLDGVVQGRPEPRISWYRAGREIKDAPDFRLDYSGGRVTLTLSEVSHIHFG</sequence>
<name>A0A3S5CSE7_9PLAT</name>
<evidence type="ECO:0000313" key="3">
    <source>
        <dbReference type="EMBL" id="VEL32687.1"/>
    </source>
</evidence>
<keyword evidence="4" id="KW-1185">Reference proteome</keyword>
<dbReference type="Pfam" id="PF07679">
    <property type="entry name" value="I-set"/>
    <property type="match status" value="1"/>
</dbReference>
<gene>
    <name evidence="3" type="ORF">PXEA_LOCUS26127</name>
</gene>
<reference evidence="3" key="1">
    <citation type="submission" date="2018-11" db="EMBL/GenBank/DDBJ databases">
        <authorList>
            <consortium name="Pathogen Informatics"/>
        </authorList>
    </citation>
    <scope>NUCLEOTIDE SEQUENCE</scope>
</reference>
<dbReference type="InterPro" id="IPR013098">
    <property type="entry name" value="Ig_I-set"/>
</dbReference>
<dbReference type="AlphaFoldDB" id="A0A3S5CSE7"/>
<dbReference type="InterPro" id="IPR036179">
    <property type="entry name" value="Ig-like_dom_sf"/>
</dbReference>
<evidence type="ECO:0000256" key="1">
    <source>
        <dbReference type="SAM" id="MobiDB-lite"/>
    </source>
</evidence>
<accession>A0A3S5CSE7</accession>
<evidence type="ECO:0000259" key="2">
    <source>
        <dbReference type="PROSITE" id="PS50835"/>
    </source>
</evidence>